<comment type="caution">
    <text evidence="3">The sequence shown here is derived from an EMBL/GenBank/DDBJ whole genome shotgun (WGS) entry which is preliminary data.</text>
</comment>
<dbReference type="AlphaFoldDB" id="A0A3N1KPY8"/>
<name>A0A3N1KPY8_9PROT</name>
<evidence type="ECO:0000259" key="2">
    <source>
        <dbReference type="Pfam" id="PF21338"/>
    </source>
</evidence>
<dbReference type="SUPFAM" id="SSF56349">
    <property type="entry name" value="DNA breaking-rejoining enzymes"/>
    <property type="match status" value="1"/>
</dbReference>
<dbReference type="Gene3D" id="1.10.132.120">
    <property type="match status" value="1"/>
</dbReference>
<dbReference type="Pfam" id="PF21338">
    <property type="entry name" value="Top1B_N_bact"/>
    <property type="match status" value="1"/>
</dbReference>
<feature type="domain" description="DNA topoisomerase I catalytic core eukaryotic-type" evidence="1">
    <location>
        <begin position="99"/>
        <end position="308"/>
    </location>
</feature>
<reference evidence="3 4" key="1">
    <citation type="submission" date="2018-11" db="EMBL/GenBank/DDBJ databases">
        <title>Genomic Encyclopedia of Type Strains, Phase IV (KMG-IV): sequencing the most valuable type-strain genomes for metagenomic binning, comparative biology and taxonomic classification.</title>
        <authorList>
            <person name="Goeker M."/>
        </authorList>
    </citation>
    <scope>NUCLEOTIDE SEQUENCE [LARGE SCALE GENOMIC DNA]</scope>
    <source>
        <strain evidence="3 4">DSM 5900</strain>
    </source>
</reference>
<dbReference type="RefSeq" id="WP_123693735.1">
    <property type="nucleotide sequence ID" value="NZ_AP019700.1"/>
</dbReference>
<dbReference type="Pfam" id="PF01028">
    <property type="entry name" value="Topoisom_I"/>
    <property type="match status" value="1"/>
</dbReference>
<accession>A0A3N1KPY8</accession>
<dbReference type="GO" id="GO:0003677">
    <property type="term" value="F:DNA binding"/>
    <property type="evidence" value="ECO:0007669"/>
    <property type="project" value="InterPro"/>
</dbReference>
<dbReference type="SUPFAM" id="SSF55869">
    <property type="entry name" value="DNA topoisomerase I domain"/>
    <property type="match status" value="1"/>
</dbReference>
<dbReference type="Proteomes" id="UP000278222">
    <property type="component" value="Unassembled WGS sequence"/>
</dbReference>
<keyword evidence="4" id="KW-1185">Reference proteome</keyword>
<dbReference type="InterPro" id="IPR014711">
    <property type="entry name" value="TopoI_cat_a-hlx-sub_euk"/>
</dbReference>
<protein>
    <submittedName>
        <fullName evidence="3">DNA topoisomerase-1</fullName>
    </submittedName>
</protein>
<evidence type="ECO:0000259" key="1">
    <source>
        <dbReference type="Pfam" id="PF01028"/>
    </source>
</evidence>
<dbReference type="GO" id="GO:0003917">
    <property type="term" value="F:DNA topoisomerase type I (single strand cut, ATP-independent) activity"/>
    <property type="evidence" value="ECO:0007669"/>
    <property type="project" value="InterPro"/>
</dbReference>
<proteinExistence type="predicted"/>
<dbReference type="Gene3D" id="3.90.15.10">
    <property type="entry name" value="Topoisomerase I, Chain A, domain 3"/>
    <property type="match status" value="1"/>
</dbReference>
<dbReference type="InterPro" id="IPR035447">
    <property type="entry name" value="DNA_topo_I_N_sf"/>
</dbReference>
<dbReference type="InterPro" id="IPR049331">
    <property type="entry name" value="Top1B_N_bact"/>
</dbReference>
<dbReference type="EMBL" id="RJKX01000016">
    <property type="protein sequence ID" value="ROP83853.1"/>
    <property type="molecule type" value="Genomic_DNA"/>
</dbReference>
<gene>
    <name evidence="3" type="ORF">EDC65_4502</name>
</gene>
<dbReference type="OrthoDB" id="9778962at2"/>
<dbReference type="InterPro" id="IPR013500">
    <property type="entry name" value="TopoI_cat_euk"/>
</dbReference>
<dbReference type="Gene3D" id="3.30.66.10">
    <property type="entry name" value="DNA topoisomerase I domain"/>
    <property type="match status" value="1"/>
</dbReference>
<keyword evidence="3" id="KW-0413">Isomerase</keyword>
<dbReference type="InterPro" id="IPR011010">
    <property type="entry name" value="DNA_brk_join_enz"/>
</dbReference>
<sequence length="342" mass="37738">MPRDGDILPEAVVEALEGSGLVHSSDDEPGIARRRRGRGFAYLRPDGSPIKDARTLARIRALAIPPAYRSVWICPRGDGHLQATGRDARGRKQYRYHPDWRQVRDQAKFGRMAAFGRALPAIRAQVAADLARPELTKAKVVAGVVRLLERTLIRVGNDRYAAENGSFGLTTLRKRHAAVAGDRIGLEFRAKGGRLHATELADRRIARLVAACRELPGQRLFQYLDDDGQRHPVGSEDVNLYLKEATGQDFSAKDFRTWAGTLLAACHLADAERGLSQTAARRIVMDCVRGVAAKLANTPAVCRKCYIHPGVLDAYVEGRLPRRCADEKAMLRLLGRLARAQA</sequence>
<organism evidence="3 4">
    <name type="scientific">Stella humosa</name>
    <dbReference type="NCBI Taxonomy" id="94"/>
    <lineage>
        <taxon>Bacteria</taxon>
        <taxon>Pseudomonadati</taxon>
        <taxon>Pseudomonadota</taxon>
        <taxon>Alphaproteobacteria</taxon>
        <taxon>Rhodospirillales</taxon>
        <taxon>Stellaceae</taxon>
        <taxon>Stella</taxon>
    </lineage>
</organism>
<evidence type="ECO:0000313" key="4">
    <source>
        <dbReference type="Proteomes" id="UP000278222"/>
    </source>
</evidence>
<feature type="domain" description="DNA topoisomerase IB N-terminal" evidence="2">
    <location>
        <begin position="39"/>
        <end position="87"/>
    </location>
</feature>
<dbReference type="PROSITE" id="PS52038">
    <property type="entry name" value="TOPO_IB_2"/>
    <property type="match status" value="1"/>
</dbReference>
<evidence type="ECO:0000313" key="3">
    <source>
        <dbReference type="EMBL" id="ROP83853.1"/>
    </source>
</evidence>
<dbReference type="GO" id="GO:0006265">
    <property type="term" value="P:DNA topological change"/>
    <property type="evidence" value="ECO:0007669"/>
    <property type="project" value="InterPro"/>
</dbReference>